<feature type="transmembrane region" description="Helical" evidence="6">
    <location>
        <begin position="768"/>
        <end position="785"/>
    </location>
</feature>
<keyword evidence="2" id="KW-1003">Cell membrane</keyword>
<dbReference type="Gene3D" id="1.20.1640.10">
    <property type="entry name" value="Multidrug efflux transporter AcrB transmembrane domain"/>
    <property type="match status" value="2"/>
</dbReference>
<evidence type="ECO:0000256" key="1">
    <source>
        <dbReference type="ARBA" id="ARBA00004651"/>
    </source>
</evidence>
<feature type="transmembrane region" description="Helical" evidence="6">
    <location>
        <begin position="341"/>
        <end position="365"/>
    </location>
</feature>
<dbReference type="PANTHER" id="PTHR33406">
    <property type="entry name" value="MEMBRANE PROTEIN MJ1562-RELATED"/>
    <property type="match status" value="1"/>
</dbReference>
<keyword evidence="5 6" id="KW-0472">Membrane</keyword>
<accession>A0A9D5JUY8</accession>
<evidence type="ECO:0000256" key="2">
    <source>
        <dbReference type="ARBA" id="ARBA00022475"/>
    </source>
</evidence>
<sequence>MRTTVLQWVIDMAIHRRKRVLIVSILLTAMLGAAAATLKLDTRWSALLPETLPVVKEFKKIDEEFYQPSNMIIAISGDDPLMLEEVTDEVTALLERELVCEPNTPVADCIEKERYARYIYGKLPEAWLREHLIRLVKPNEAKRLRNVLSDPRLVPYLVHLNDDFEAEYTDSENVKDQERQIVASLDAIQRFLEALDTAASGEIQEERLTRTVRDLTVGNPYMLSLDNSLSLVMVASVVPTDDIEHVTQLDRRIETLLAPLGAKYPQFRIERTGMTAVSRDEMDSVGPQTVLISLVALGIVFLLLVWNFRSVLTPILALIPIVAGIIWSTGIIALTLGQMNIMTSMIMVVLLGLGIDFSIHVANRYHEEVAARKPLQEALQATLTETAKGVITGAITTAAAFYTLMIADTRGIKEFGFCAGTGVLVTLLAVLWILPALLAYNTSQRSRRGKILAKSHDFSALGNIVVRMGRWRRGVIALMVVLTALGIWGGLNLKWEWNFMNLEPEGLRSVELQDEIIDKFKLAVSVSLLTADSIEESRSLREEFKEKGIVGDVDDISLWVSRPDFEENKSYIAELRGMISEDRPRIAFQDDESDTTMEDGNAIRDHRAQLTEELDRLWANIVEIQALSIIGGQDRVLEKTKKLVATREQRDEGMLMKIAQRFLEDTTIDWEIVDHFAERFHHTARSQILQMVQGDEAVTVDMVPEKLVAKYVSHTGAPGYLLRIFPKKNLYEREELELFQVVVSKVHPNVTGTPQMILNMNLETLREGKLASLMAILVILAVLLIDFRHHPLIALFAFLPLISGMALMLGCLWLFGEKLNYINTIALPVIIGIGVDDGVHFFHRYLQEGKGGIGRAVTSVGRAMLMTSLTTMIGFGSLMLYLMRGMQSMGFALFLGVGMCFLVTLTLLPALSVACEDQLLKKQANAEGPGR</sequence>
<keyword evidence="4 6" id="KW-1133">Transmembrane helix</keyword>
<gene>
    <name evidence="8" type="ORF">GF339_08545</name>
</gene>
<dbReference type="PROSITE" id="PS50156">
    <property type="entry name" value="SSD"/>
    <property type="match status" value="2"/>
</dbReference>
<feature type="domain" description="SSD" evidence="7">
    <location>
        <begin position="793"/>
        <end position="914"/>
    </location>
</feature>
<feature type="domain" description="SSD" evidence="7">
    <location>
        <begin position="315"/>
        <end position="440"/>
    </location>
</feature>
<dbReference type="InterPro" id="IPR000731">
    <property type="entry name" value="SSD"/>
</dbReference>
<name>A0A9D5JUY8_9BACT</name>
<comment type="subcellular location">
    <subcellularLocation>
        <location evidence="1">Cell membrane</location>
        <topology evidence="1">Multi-pass membrane protein</topology>
    </subcellularLocation>
</comment>
<feature type="transmembrane region" description="Helical" evidence="6">
    <location>
        <begin position="821"/>
        <end position="842"/>
    </location>
</feature>
<feature type="transmembrane region" description="Helical" evidence="6">
    <location>
        <begin position="386"/>
        <end position="407"/>
    </location>
</feature>
<feature type="transmembrane region" description="Helical" evidence="6">
    <location>
        <begin position="315"/>
        <end position="335"/>
    </location>
</feature>
<evidence type="ECO:0000256" key="6">
    <source>
        <dbReference type="SAM" id="Phobius"/>
    </source>
</evidence>
<evidence type="ECO:0000256" key="3">
    <source>
        <dbReference type="ARBA" id="ARBA00022692"/>
    </source>
</evidence>
<feature type="transmembrane region" description="Helical" evidence="6">
    <location>
        <begin position="792"/>
        <end position="815"/>
    </location>
</feature>
<evidence type="ECO:0000313" key="9">
    <source>
        <dbReference type="Proteomes" id="UP000649604"/>
    </source>
</evidence>
<reference evidence="8" key="1">
    <citation type="submission" date="2019-11" db="EMBL/GenBank/DDBJ databases">
        <title>Microbial mats filling the niche in hypersaline microbial mats.</title>
        <authorList>
            <person name="Wong H.L."/>
            <person name="Macleod F.I."/>
            <person name="White R.A. III"/>
            <person name="Burns B.P."/>
        </authorList>
    </citation>
    <scope>NUCLEOTIDE SEQUENCE</scope>
    <source>
        <strain evidence="8">Rbin_158</strain>
    </source>
</reference>
<dbReference type="SUPFAM" id="SSF82866">
    <property type="entry name" value="Multidrug efflux transporter AcrB transmembrane domain"/>
    <property type="match status" value="2"/>
</dbReference>
<evidence type="ECO:0000256" key="4">
    <source>
        <dbReference type="ARBA" id="ARBA00022989"/>
    </source>
</evidence>
<dbReference type="PANTHER" id="PTHR33406:SF13">
    <property type="entry name" value="MEMBRANE PROTEIN YDFJ"/>
    <property type="match status" value="1"/>
</dbReference>
<dbReference type="EMBL" id="WJJP01000267">
    <property type="protein sequence ID" value="MBD3324618.1"/>
    <property type="molecule type" value="Genomic_DNA"/>
</dbReference>
<feature type="transmembrane region" description="Helical" evidence="6">
    <location>
        <begin position="863"/>
        <end position="883"/>
    </location>
</feature>
<evidence type="ECO:0000313" key="8">
    <source>
        <dbReference type="EMBL" id="MBD3324618.1"/>
    </source>
</evidence>
<dbReference type="AlphaFoldDB" id="A0A9D5JUY8"/>
<feature type="transmembrane region" description="Helical" evidence="6">
    <location>
        <begin position="889"/>
        <end position="914"/>
    </location>
</feature>
<dbReference type="Pfam" id="PF03176">
    <property type="entry name" value="MMPL"/>
    <property type="match status" value="2"/>
</dbReference>
<evidence type="ECO:0000259" key="7">
    <source>
        <dbReference type="PROSITE" id="PS50156"/>
    </source>
</evidence>
<feature type="transmembrane region" description="Helical" evidence="6">
    <location>
        <begin position="474"/>
        <end position="491"/>
    </location>
</feature>
<dbReference type="Proteomes" id="UP000649604">
    <property type="component" value="Unassembled WGS sequence"/>
</dbReference>
<feature type="transmembrane region" description="Helical" evidence="6">
    <location>
        <begin position="419"/>
        <end position="440"/>
    </location>
</feature>
<proteinExistence type="predicted"/>
<evidence type="ECO:0000256" key="5">
    <source>
        <dbReference type="ARBA" id="ARBA00023136"/>
    </source>
</evidence>
<dbReference type="InterPro" id="IPR004869">
    <property type="entry name" value="MMPL_dom"/>
</dbReference>
<organism evidence="8 9">
    <name type="scientific">candidate division KSB3 bacterium</name>
    <dbReference type="NCBI Taxonomy" id="2044937"/>
    <lineage>
        <taxon>Bacteria</taxon>
        <taxon>candidate division KSB3</taxon>
    </lineage>
</organism>
<dbReference type="InterPro" id="IPR050545">
    <property type="entry name" value="Mycobact_MmpL"/>
</dbReference>
<protein>
    <submittedName>
        <fullName evidence="8">MMPL family transporter</fullName>
    </submittedName>
</protein>
<feature type="transmembrane region" description="Helical" evidence="6">
    <location>
        <begin position="290"/>
        <end position="308"/>
    </location>
</feature>
<dbReference type="GO" id="GO:0005886">
    <property type="term" value="C:plasma membrane"/>
    <property type="evidence" value="ECO:0007669"/>
    <property type="project" value="UniProtKB-SubCell"/>
</dbReference>
<comment type="caution">
    <text evidence="8">The sequence shown here is derived from an EMBL/GenBank/DDBJ whole genome shotgun (WGS) entry which is preliminary data.</text>
</comment>
<keyword evidence="3 6" id="KW-0812">Transmembrane</keyword>